<feature type="transmembrane region" description="Helical" evidence="1">
    <location>
        <begin position="21"/>
        <end position="41"/>
    </location>
</feature>
<sequence>MLRFNYRVEMFVLFHQILIKILGNVLVHLLEMFVIIMLWVLTQFVVVI</sequence>
<gene>
    <name evidence="2" type="ORF">B879_04087</name>
</gene>
<accession>K1L5K9</accession>
<keyword evidence="1" id="KW-0472">Membrane</keyword>
<reference evidence="2 3" key="1">
    <citation type="journal article" date="2012" name="J. Bacteriol.">
        <title>Draft Genome Sequence of Cecembia lonarensis Strain LW9T, Isolated from Lonar Lake, a Haloalkaline Lake in India.</title>
        <authorList>
            <person name="Shivaji S."/>
            <person name="Ara S."/>
            <person name="Singh A."/>
            <person name="Pinnaka A.K."/>
        </authorList>
    </citation>
    <scope>NUCLEOTIDE SEQUENCE [LARGE SCALE GENOMIC DNA]</scope>
    <source>
        <strain evidence="2 3">LW9</strain>
    </source>
</reference>
<keyword evidence="1" id="KW-0812">Transmembrane</keyword>
<evidence type="ECO:0000313" key="2">
    <source>
        <dbReference type="EMBL" id="EKB47312.1"/>
    </source>
</evidence>
<protein>
    <submittedName>
        <fullName evidence="2">Uncharacterized protein</fullName>
    </submittedName>
</protein>
<evidence type="ECO:0000313" key="3">
    <source>
        <dbReference type="Proteomes" id="UP000004478"/>
    </source>
</evidence>
<proteinExistence type="predicted"/>
<dbReference type="AlphaFoldDB" id="K1L5K9"/>
<comment type="caution">
    <text evidence="2">The sequence shown here is derived from an EMBL/GenBank/DDBJ whole genome shotgun (WGS) entry which is preliminary data.</text>
</comment>
<keyword evidence="3" id="KW-1185">Reference proteome</keyword>
<name>K1L5K9_CECL9</name>
<keyword evidence="1" id="KW-1133">Transmembrane helix</keyword>
<dbReference type="Proteomes" id="UP000004478">
    <property type="component" value="Unassembled WGS sequence"/>
</dbReference>
<dbReference type="EMBL" id="AMGM01000151">
    <property type="protein sequence ID" value="EKB47312.1"/>
    <property type="molecule type" value="Genomic_DNA"/>
</dbReference>
<evidence type="ECO:0000256" key="1">
    <source>
        <dbReference type="SAM" id="Phobius"/>
    </source>
</evidence>
<organism evidence="2 3">
    <name type="scientific">Cecembia lonarensis (strain CCUG 58316 / KCTC 22772 / LW9)</name>
    <dbReference type="NCBI Taxonomy" id="1225176"/>
    <lineage>
        <taxon>Bacteria</taxon>
        <taxon>Pseudomonadati</taxon>
        <taxon>Bacteroidota</taxon>
        <taxon>Cytophagia</taxon>
        <taxon>Cytophagales</taxon>
        <taxon>Cyclobacteriaceae</taxon>
        <taxon>Cecembia</taxon>
    </lineage>
</organism>